<dbReference type="AlphaFoldDB" id="A0A0P0RHG1"/>
<proteinExistence type="predicted"/>
<reference evidence="2 3" key="1">
    <citation type="journal article" date="2014" name="Genome Announc.">
        <title>Draft Genome Sequence of the Haloacid-Degrading Burkholderia caribensis Strain MBA4.</title>
        <authorList>
            <person name="Pan Y."/>
            <person name="Kong K.F."/>
            <person name="Tsang J.S."/>
        </authorList>
    </citation>
    <scope>NUCLEOTIDE SEQUENCE [LARGE SCALE GENOMIC DNA]</scope>
    <source>
        <strain evidence="2 3">MBA4</strain>
    </source>
</reference>
<sequence length="492" mass="54909">MLNFDTVRTLSVSGPALPTLPDGSPALLLAAISGEEALSTLFRYDLFLTTPLDMPEAEAAAIDLKALIGTELTVTIQLDGMGEFVAGATGLTGAANIGAGTREISGIVTEAGFVEQMNRQSRYRVLLQPWTALMDLRSDYRIFQRKTVVEILEAVFGSRRLRHVKQMNQNLSREQRRIRYAIAVWSIVILTACSRIATPSSSIKSSSGTFAMNSNQSSGSANQTGIPDNRINWIKNPLVTKISFMDGTLRSDSLKVRFNASFINPTREDLRRTAMPMPDDPLIRLYCEGRRINPIPERQDNGVLATKAAPRDDEVRKYRYVLKGQSKWTSDVPGEFVIANTQFLPGTHTYEMVYWQSQLDWIDVREVLDRTDALGKGRMRYPITDNAPSNRLYFKVYKPTEEEAAKGRKIEYLGEVDARTQVPAFPYARPGDFSPRTGYWQAVGPTIDIIGGYHEAFVKEGDQMPNLPGDIGVDPFSFEWKYAGEQPKASAR</sequence>
<dbReference type="EMBL" id="CP012747">
    <property type="protein sequence ID" value="ALL68083.1"/>
    <property type="molecule type" value="Genomic_DNA"/>
</dbReference>
<dbReference type="RefSeq" id="WP_035998972.1">
    <property type="nucleotide sequence ID" value="NZ_CP012747.1"/>
</dbReference>
<evidence type="ECO:0000256" key="1">
    <source>
        <dbReference type="SAM" id="MobiDB-lite"/>
    </source>
</evidence>
<organism evidence="2 3">
    <name type="scientific">Paraburkholderia caribensis MBA4</name>
    <dbReference type="NCBI Taxonomy" id="1323664"/>
    <lineage>
        <taxon>Bacteria</taxon>
        <taxon>Pseudomonadati</taxon>
        <taxon>Pseudomonadota</taxon>
        <taxon>Betaproteobacteria</taxon>
        <taxon>Burkholderiales</taxon>
        <taxon>Burkholderiaceae</taxon>
        <taxon>Paraburkholderia</taxon>
    </lineage>
</organism>
<gene>
    <name evidence="2" type="ORF">K788_0000806</name>
</gene>
<evidence type="ECO:0000313" key="3">
    <source>
        <dbReference type="Proteomes" id="UP000019146"/>
    </source>
</evidence>
<dbReference type="Pfam" id="PF05954">
    <property type="entry name" value="Phage_GPD"/>
    <property type="match status" value="1"/>
</dbReference>
<dbReference type="SUPFAM" id="SSF69279">
    <property type="entry name" value="Phage tail proteins"/>
    <property type="match status" value="1"/>
</dbReference>
<name>A0A0P0RHG1_9BURK</name>
<feature type="compositionally biased region" description="Polar residues" evidence="1">
    <location>
        <begin position="208"/>
        <end position="226"/>
    </location>
</feature>
<feature type="region of interest" description="Disordered" evidence="1">
    <location>
        <begin position="199"/>
        <end position="226"/>
    </location>
</feature>
<protein>
    <submittedName>
        <fullName evidence="2">VgrG protein</fullName>
    </submittedName>
</protein>
<accession>A0A0P0RHG1</accession>
<dbReference type="GeneID" id="88557889"/>
<dbReference type="Proteomes" id="UP000019146">
    <property type="component" value="Chromosome 2"/>
</dbReference>
<dbReference type="KEGG" id="bcai:K788_0000806"/>
<dbReference type="Gene3D" id="2.30.110.50">
    <property type="match status" value="1"/>
</dbReference>
<evidence type="ECO:0000313" key="2">
    <source>
        <dbReference type="EMBL" id="ALL68083.1"/>
    </source>
</evidence>